<keyword evidence="3" id="KW-0378">Hydrolase</keyword>
<dbReference type="AlphaFoldDB" id="A0A4S4C721"/>
<comment type="similarity">
    <text evidence="1">Belongs to the peptidase C40 family.</text>
</comment>
<evidence type="ECO:0000256" key="1">
    <source>
        <dbReference type="ARBA" id="ARBA00007074"/>
    </source>
</evidence>
<evidence type="ECO:0000313" key="6">
    <source>
        <dbReference type="EMBL" id="THF83737.1"/>
    </source>
</evidence>
<name>A0A4S4C721_9BACL</name>
<dbReference type="InterPro" id="IPR000064">
    <property type="entry name" value="NLP_P60_dom"/>
</dbReference>
<dbReference type="EMBL" id="SSOB01000003">
    <property type="protein sequence ID" value="THF83737.1"/>
    <property type="molecule type" value="Genomic_DNA"/>
</dbReference>
<evidence type="ECO:0000259" key="5">
    <source>
        <dbReference type="PROSITE" id="PS51935"/>
    </source>
</evidence>
<dbReference type="Gene3D" id="3.90.1720.10">
    <property type="entry name" value="endopeptidase domain like (from Nostoc punctiforme)"/>
    <property type="match status" value="1"/>
</dbReference>
<reference evidence="6 7" key="1">
    <citation type="submission" date="2019-04" db="EMBL/GenBank/DDBJ databases">
        <title>Cohnella sp. nov. isolated from preserved vegetables.</title>
        <authorList>
            <person name="Lin S.-Y."/>
            <person name="Hung M.-H."/>
            <person name="Young C.-C."/>
        </authorList>
    </citation>
    <scope>NUCLEOTIDE SEQUENCE [LARGE SCALE GENOMIC DNA]</scope>
    <source>
        <strain evidence="6 7">CC-MHH1044</strain>
    </source>
</reference>
<comment type="caution">
    <text evidence="6">The sequence shown here is derived from an EMBL/GenBank/DDBJ whole genome shotgun (WGS) entry which is preliminary data.</text>
</comment>
<dbReference type="Proteomes" id="UP000310636">
    <property type="component" value="Unassembled WGS sequence"/>
</dbReference>
<keyword evidence="4" id="KW-0788">Thiol protease</keyword>
<keyword evidence="2" id="KW-0645">Protease</keyword>
<dbReference type="PROSITE" id="PS51257">
    <property type="entry name" value="PROKAR_LIPOPROTEIN"/>
    <property type="match status" value="1"/>
</dbReference>
<dbReference type="GO" id="GO:0008234">
    <property type="term" value="F:cysteine-type peptidase activity"/>
    <property type="evidence" value="ECO:0007669"/>
    <property type="project" value="UniProtKB-KW"/>
</dbReference>
<dbReference type="SUPFAM" id="SSF55383">
    <property type="entry name" value="Copper amine oxidase, domain N"/>
    <property type="match status" value="1"/>
</dbReference>
<feature type="domain" description="NlpC/P60" evidence="5">
    <location>
        <begin position="209"/>
        <end position="340"/>
    </location>
</feature>
<dbReference type="InterPro" id="IPR051202">
    <property type="entry name" value="Peptidase_C40"/>
</dbReference>
<evidence type="ECO:0000313" key="7">
    <source>
        <dbReference type="Proteomes" id="UP000310636"/>
    </source>
</evidence>
<dbReference type="Pfam" id="PF07833">
    <property type="entry name" value="Cu_amine_oxidN1"/>
    <property type="match status" value="1"/>
</dbReference>
<dbReference type="GO" id="GO:0006508">
    <property type="term" value="P:proteolysis"/>
    <property type="evidence" value="ECO:0007669"/>
    <property type="project" value="UniProtKB-KW"/>
</dbReference>
<keyword evidence="7" id="KW-1185">Reference proteome</keyword>
<organism evidence="6 7">
    <name type="scientific">Cohnella fermenti</name>
    <dbReference type="NCBI Taxonomy" id="2565925"/>
    <lineage>
        <taxon>Bacteria</taxon>
        <taxon>Bacillati</taxon>
        <taxon>Bacillota</taxon>
        <taxon>Bacilli</taxon>
        <taxon>Bacillales</taxon>
        <taxon>Paenibacillaceae</taxon>
        <taxon>Cohnella</taxon>
    </lineage>
</organism>
<gene>
    <name evidence="6" type="ORF">E6C55_03340</name>
</gene>
<dbReference type="OrthoDB" id="9813118at2"/>
<dbReference type="PROSITE" id="PS51935">
    <property type="entry name" value="NLPC_P60"/>
    <property type="match status" value="1"/>
</dbReference>
<dbReference type="InterPro" id="IPR036582">
    <property type="entry name" value="Mao_N_sf"/>
</dbReference>
<sequence length="342" mass="37390">MERLHGSKKRTNLAVAGIATVLSLVLVLSGCSGYRNDAHGDAAQYSSKVKVKTLEQTRAEEAASPSVVRMKTIHHSDYVALGDVARAIGFHAQWLPDGSYGVGDNDAAWTFKPGESSARFGDDTVKLPAPAVKMSNRLYVPVKALQALFGKTAVFRSEAKAVSFYPATDHLLKNGIRAQATRPSRNDSSERERIRELGVIPFANTSEGSRDAKALIADARKYLGIQYDFGAGDYASTGKFDCSSFVQLLFAKYGVDMPRVARNQAERGKKVARSELRMGDLLFFYVPGRFKSDETVGHVGIYMGDGNMIHASPKPEDGVQITPIDKAYWADTFLFAKRVLPD</sequence>
<dbReference type="SUPFAM" id="SSF54001">
    <property type="entry name" value="Cysteine proteinases"/>
    <property type="match status" value="1"/>
</dbReference>
<dbReference type="PANTHER" id="PTHR47053:SF1">
    <property type="entry name" value="MUREIN DD-ENDOPEPTIDASE MEPH-RELATED"/>
    <property type="match status" value="1"/>
</dbReference>
<evidence type="ECO:0000256" key="3">
    <source>
        <dbReference type="ARBA" id="ARBA00022801"/>
    </source>
</evidence>
<evidence type="ECO:0000256" key="2">
    <source>
        <dbReference type="ARBA" id="ARBA00022670"/>
    </source>
</evidence>
<accession>A0A4S4C721</accession>
<dbReference type="Pfam" id="PF00877">
    <property type="entry name" value="NLPC_P60"/>
    <property type="match status" value="1"/>
</dbReference>
<evidence type="ECO:0000256" key="4">
    <source>
        <dbReference type="ARBA" id="ARBA00022807"/>
    </source>
</evidence>
<dbReference type="RefSeq" id="WP_136368366.1">
    <property type="nucleotide sequence ID" value="NZ_SSOB01000003.1"/>
</dbReference>
<dbReference type="InterPro" id="IPR012854">
    <property type="entry name" value="Cu_amine_oxidase-like_N"/>
</dbReference>
<protein>
    <recommendedName>
        <fullName evidence="5">NlpC/P60 domain-containing protein</fullName>
    </recommendedName>
</protein>
<dbReference type="PANTHER" id="PTHR47053">
    <property type="entry name" value="MUREIN DD-ENDOPEPTIDASE MEPH-RELATED"/>
    <property type="match status" value="1"/>
</dbReference>
<proteinExistence type="inferred from homology"/>
<dbReference type="InterPro" id="IPR038765">
    <property type="entry name" value="Papain-like_cys_pep_sf"/>
</dbReference>